<dbReference type="OrthoDB" id="100605at2"/>
<dbReference type="AlphaFoldDB" id="A0A1H1H194"/>
<evidence type="ECO:0000256" key="7">
    <source>
        <dbReference type="ARBA" id="ARBA00022670"/>
    </source>
</evidence>
<dbReference type="GO" id="GO:0016285">
    <property type="term" value="F:alanyl aminopeptidase activity"/>
    <property type="evidence" value="ECO:0007669"/>
    <property type="project" value="UniProtKB-EC"/>
</dbReference>
<dbReference type="EMBL" id="FNKH01000002">
    <property type="protein sequence ID" value="SDR19194.1"/>
    <property type="molecule type" value="Genomic_DNA"/>
</dbReference>
<gene>
    <name evidence="18" type="ORF">SAMN04489742_4492</name>
</gene>
<organism evidence="18 19">
    <name type="scientific">Crystallibacter crystallopoietes</name>
    <dbReference type="NCBI Taxonomy" id="37928"/>
    <lineage>
        <taxon>Bacteria</taxon>
        <taxon>Bacillati</taxon>
        <taxon>Actinomycetota</taxon>
        <taxon>Actinomycetes</taxon>
        <taxon>Micrococcales</taxon>
        <taxon>Micrococcaceae</taxon>
        <taxon>Crystallibacter</taxon>
    </lineage>
</organism>
<evidence type="ECO:0000256" key="12">
    <source>
        <dbReference type="ARBA" id="ARBA00029811"/>
    </source>
</evidence>
<dbReference type="PANTHER" id="PTHR45726:SF3">
    <property type="entry name" value="LEUKOTRIENE A-4 HYDROLASE"/>
    <property type="match status" value="1"/>
</dbReference>
<dbReference type="InterPro" id="IPR027268">
    <property type="entry name" value="Peptidase_M4/M1_CTD_sf"/>
</dbReference>
<feature type="active site" description="Proton acceptor" evidence="14">
    <location>
        <position position="321"/>
    </location>
</feature>
<evidence type="ECO:0000256" key="3">
    <source>
        <dbReference type="ARBA" id="ARBA00010136"/>
    </source>
</evidence>
<evidence type="ECO:0000256" key="14">
    <source>
        <dbReference type="PIRSR" id="PIRSR634015-1"/>
    </source>
</evidence>
<dbReference type="Gene3D" id="1.10.390.10">
    <property type="entry name" value="Neutral Protease Domain 2"/>
    <property type="match status" value="1"/>
</dbReference>
<evidence type="ECO:0000256" key="11">
    <source>
        <dbReference type="ARBA" id="ARBA00023049"/>
    </source>
</evidence>
<dbReference type="PANTHER" id="PTHR45726">
    <property type="entry name" value="LEUKOTRIENE A-4 HYDROLASE"/>
    <property type="match status" value="1"/>
</dbReference>
<evidence type="ECO:0000256" key="13">
    <source>
        <dbReference type="ARBA" id="ARBA00031533"/>
    </source>
</evidence>
<keyword evidence="9" id="KW-0378">Hydrolase</keyword>
<dbReference type="GO" id="GO:0008270">
    <property type="term" value="F:zinc ion binding"/>
    <property type="evidence" value="ECO:0007669"/>
    <property type="project" value="InterPro"/>
</dbReference>
<evidence type="ECO:0000256" key="10">
    <source>
        <dbReference type="ARBA" id="ARBA00022833"/>
    </source>
</evidence>
<evidence type="ECO:0000256" key="15">
    <source>
        <dbReference type="PIRSR" id="PIRSR634015-3"/>
    </source>
</evidence>
<evidence type="ECO:0000259" key="17">
    <source>
        <dbReference type="Pfam" id="PF17900"/>
    </source>
</evidence>
<evidence type="ECO:0000256" key="5">
    <source>
        <dbReference type="ARBA" id="ARBA00015611"/>
    </source>
</evidence>
<feature type="binding site" evidence="15">
    <location>
        <position position="320"/>
    </location>
    <ligand>
        <name>Zn(2+)</name>
        <dbReference type="ChEBI" id="CHEBI:29105"/>
        <note>catalytic</note>
    </ligand>
</feature>
<dbReference type="InterPro" id="IPR034015">
    <property type="entry name" value="M1_LTA4H"/>
</dbReference>
<name>A0A1H1H194_9MICC</name>
<feature type="binding site" evidence="15">
    <location>
        <position position="324"/>
    </location>
    <ligand>
        <name>Zn(2+)</name>
        <dbReference type="ChEBI" id="CHEBI:29105"/>
        <note>catalytic</note>
    </ligand>
</feature>
<dbReference type="InterPro" id="IPR045357">
    <property type="entry name" value="Aminopeptidase_N-like_N"/>
</dbReference>
<sequence>MTCLSSTPADATTDGPAAVLPAAVSAPLPDRYLPGRGTGDLLITHYDLDLECKLASNRLAGRAVLTGRTLKDTSRLEFDLTGLQAGRVQVNGQRPRKTSQRNGKLVLSLKEPLPAETGLVLDIRYEGTPAPINGDWGEVGWEELTDGVLVAGQPDGASSWFPCNDHPSQKATFRISTTTDAGYRAVANGELVSHRKKASRETWVYEMNEPMATYLATLQIGRYVLRDLVPAGPAGAGGDAAVVQQVAAPAPLLTDAVVALSRQEDMMAVFVRSFGPYPFARYTVVVAEDELEIPLEAQSLSIIGRNHLDSGWEAQRLIAHELSHQWFGNSLTAASWQDIWLHEGFACYSEWIWSEASGSLPAAGRAKAAWQMLAALEQDITVGDPGPELMFDDRVYKRGALALHALRTELGDERFFRLLRRWCADYRHGSVSTSQFIGLADTEAGRPGFSAATLLEPWLFSAALPEFPGK</sequence>
<dbReference type="KEGG" id="acry:AC20117_16935"/>
<dbReference type="Pfam" id="PF17900">
    <property type="entry name" value="Peptidase_M1_N"/>
    <property type="match status" value="1"/>
</dbReference>
<evidence type="ECO:0000256" key="8">
    <source>
        <dbReference type="ARBA" id="ARBA00022723"/>
    </source>
</evidence>
<dbReference type="SUPFAM" id="SSF55486">
    <property type="entry name" value="Metalloproteases ('zincins'), catalytic domain"/>
    <property type="match status" value="1"/>
</dbReference>
<feature type="domain" description="Aminopeptidase N-like N-terminal" evidence="17">
    <location>
        <begin position="44"/>
        <end position="215"/>
    </location>
</feature>
<evidence type="ECO:0000313" key="19">
    <source>
        <dbReference type="Proteomes" id="UP000181917"/>
    </source>
</evidence>
<feature type="domain" description="Peptidase M1 membrane alanine aminopeptidase" evidence="16">
    <location>
        <begin position="272"/>
        <end position="437"/>
    </location>
</feature>
<accession>A0A1H1H194</accession>
<dbReference type="STRING" id="37928.SAMN04489742_4492"/>
<feature type="active site" description="Proton donor" evidence="14">
    <location>
        <position position="396"/>
    </location>
</feature>
<comment type="subcellular location">
    <subcellularLocation>
        <location evidence="2">Cytoplasm</location>
    </subcellularLocation>
</comment>
<feature type="binding site" evidence="15">
    <location>
        <position position="343"/>
    </location>
    <ligand>
        <name>Zn(2+)</name>
        <dbReference type="ChEBI" id="CHEBI:29105"/>
        <note>catalytic</note>
    </ligand>
</feature>
<evidence type="ECO:0000313" key="18">
    <source>
        <dbReference type="EMBL" id="SDR19194.1"/>
    </source>
</evidence>
<dbReference type="InterPro" id="IPR014782">
    <property type="entry name" value="Peptidase_M1_dom"/>
</dbReference>
<dbReference type="Pfam" id="PF01433">
    <property type="entry name" value="Peptidase_M1"/>
    <property type="match status" value="1"/>
</dbReference>
<evidence type="ECO:0000256" key="6">
    <source>
        <dbReference type="ARBA" id="ARBA00022490"/>
    </source>
</evidence>
<dbReference type="GO" id="GO:0008237">
    <property type="term" value="F:metallopeptidase activity"/>
    <property type="evidence" value="ECO:0007669"/>
    <property type="project" value="UniProtKB-KW"/>
</dbReference>
<evidence type="ECO:0000256" key="1">
    <source>
        <dbReference type="ARBA" id="ARBA00000098"/>
    </source>
</evidence>
<protein>
    <recommendedName>
        <fullName evidence="5">Aminopeptidase N</fullName>
        <ecNumber evidence="4">3.4.11.2</ecNumber>
    </recommendedName>
    <alternativeName>
        <fullName evidence="12">Alanine aminopeptidase</fullName>
    </alternativeName>
    <alternativeName>
        <fullName evidence="13">Lysyl aminopeptidase</fullName>
    </alternativeName>
</protein>
<keyword evidence="11" id="KW-0482">Metalloprotease</keyword>
<dbReference type="CDD" id="cd09603">
    <property type="entry name" value="M1_APN_like"/>
    <property type="match status" value="1"/>
</dbReference>
<comment type="catalytic activity">
    <reaction evidence="1">
        <text>Release of an N-terminal amino acid, Xaa-|-Yaa- from a peptide, amide or arylamide. Xaa is preferably Ala, but may be most amino acids including Pro (slow action). When a terminal hydrophobic residue is followed by a prolyl residue, the two may be released as an intact Xaa-Pro dipeptide.</text>
        <dbReference type="EC" id="3.4.11.2"/>
    </reaction>
</comment>
<evidence type="ECO:0000256" key="4">
    <source>
        <dbReference type="ARBA" id="ARBA00012564"/>
    </source>
</evidence>
<dbReference type="GO" id="GO:0006508">
    <property type="term" value="P:proteolysis"/>
    <property type="evidence" value="ECO:0007669"/>
    <property type="project" value="UniProtKB-KW"/>
</dbReference>
<evidence type="ECO:0000259" key="16">
    <source>
        <dbReference type="Pfam" id="PF01433"/>
    </source>
</evidence>
<keyword evidence="6" id="KW-0963">Cytoplasm</keyword>
<dbReference type="InterPro" id="IPR042097">
    <property type="entry name" value="Aminopeptidase_N-like_N_sf"/>
</dbReference>
<proteinExistence type="inferred from homology"/>
<dbReference type="GO" id="GO:0005737">
    <property type="term" value="C:cytoplasm"/>
    <property type="evidence" value="ECO:0007669"/>
    <property type="project" value="UniProtKB-SubCell"/>
</dbReference>
<dbReference type="RefSeq" id="WP_074702666.1">
    <property type="nucleotide sequence ID" value="NZ_CP018863.1"/>
</dbReference>
<keyword evidence="19" id="KW-1185">Reference proteome</keyword>
<evidence type="ECO:0000256" key="9">
    <source>
        <dbReference type="ARBA" id="ARBA00022801"/>
    </source>
</evidence>
<keyword evidence="7" id="KW-0645">Protease</keyword>
<dbReference type="SUPFAM" id="SSF63737">
    <property type="entry name" value="Leukotriene A4 hydrolase N-terminal domain"/>
    <property type="match status" value="1"/>
</dbReference>
<comment type="similarity">
    <text evidence="3">Belongs to the peptidase M1 family.</text>
</comment>
<dbReference type="EC" id="3.4.11.2" evidence="4"/>
<dbReference type="Proteomes" id="UP000181917">
    <property type="component" value="Unassembled WGS sequence"/>
</dbReference>
<evidence type="ECO:0000256" key="2">
    <source>
        <dbReference type="ARBA" id="ARBA00004496"/>
    </source>
</evidence>
<keyword evidence="10 15" id="KW-0862">Zinc</keyword>
<reference evidence="18 19" key="1">
    <citation type="submission" date="2016-10" db="EMBL/GenBank/DDBJ databases">
        <authorList>
            <person name="de Groot N.N."/>
        </authorList>
    </citation>
    <scope>NUCLEOTIDE SEQUENCE [LARGE SCALE GENOMIC DNA]</scope>
    <source>
        <strain evidence="18 19">DSM 20117</strain>
    </source>
</reference>
<dbReference type="PRINTS" id="PR00756">
    <property type="entry name" value="ALADIPTASE"/>
</dbReference>
<dbReference type="InterPro" id="IPR001930">
    <property type="entry name" value="Peptidase_M1"/>
</dbReference>
<comment type="cofactor">
    <cofactor evidence="15">
        <name>Zn(2+)</name>
        <dbReference type="ChEBI" id="CHEBI:29105"/>
    </cofactor>
    <text evidence="15">Binds 1 zinc ion per subunit.</text>
</comment>
<keyword evidence="8 15" id="KW-0479">Metal-binding</keyword>
<dbReference type="Gene3D" id="2.60.40.1730">
    <property type="entry name" value="tricorn interacting facor f3 domain"/>
    <property type="match status" value="1"/>
</dbReference>